<dbReference type="PATRIC" id="fig|817.53.peg.804"/>
<evidence type="ECO:0000313" key="2">
    <source>
        <dbReference type="EMBL" id="KFX75924.1"/>
    </source>
</evidence>
<proteinExistence type="predicted"/>
<feature type="signal peptide" evidence="1">
    <location>
        <begin position="1"/>
        <end position="22"/>
    </location>
</feature>
<organism evidence="2">
    <name type="scientific">Bacteroides fragilis</name>
    <dbReference type="NCBI Taxonomy" id="817"/>
    <lineage>
        <taxon>Bacteria</taxon>
        <taxon>Pseudomonadati</taxon>
        <taxon>Bacteroidota</taxon>
        <taxon>Bacteroidia</taxon>
        <taxon>Bacteroidales</taxon>
        <taxon>Bacteroidaceae</taxon>
        <taxon>Bacteroides</taxon>
    </lineage>
</organism>
<accession>A0A0I9UUC8</accession>
<name>A0A0I9UUC8_BACFG</name>
<gene>
    <name evidence="2" type="ORF">EE52_0203785</name>
</gene>
<dbReference type="AlphaFoldDB" id="A0A0I9UUC8"/>
<dbReference type="Pfam" id="PF16301">
    <property type="entry name" value="DUF4943"/>
    <property type="match status" value="1"/>
</dbReference>
<dbReference type="InterPro" id="IPR032546">
    <property type="entry name" value="DUF4943"/>
</dbReference>
<reference evidence="2" key="1">
    <citation type="book" date="2014" name="THE 24TH EUROPEAN CONGRESS OF CLINICAL MICROBIOLOGY AND INFECTIOUS DISEASES" publisher="ECCMID 2014" city="Barcelona, Spain">
        <title>Identification of resistance genes in three multidrug-resistant Bacteroides fragilis isolates by whole genome sequencing.</title>
        <editorList>
            <person name="Unknown"/>
            <person name="A."/>
        </editorList>
        <authorList>
            <person name="Sydenham T.V."/>
            <person name="Hasman H."/>
            <person name="Wang M."/>
            <person name="Soki J."/>
            <person name="Nagy E."/>
            <person name="Justesen U.S."/>
        </authorList>
    </citation>
    <scope>NUCLEOTIDE SEQUENCE</scope>
    <source>
        <strain evidence="2">DCMOUH0018B</strain>
    </source>
</reference>
<comment type="caution">
    <text evidence="2">The sequence shown here is derived from an EMBL/GenBank/DDBJ whole genome shotgun (WGS) entry which is preliminary data.</text>
</comment>
<feature type="chain" id="PRO_5044366695" evidence="1">
    <location>
        <begin position="23"/>
        <end position="176"/>
    </location>
</feature>
<reference evidence="2" key="2">
    <citation type="submission" date="2014-07" db="EMBL/GenBank/DDBJ databases">
        <title>Genetics and epidemiology of antimicrobial resistance in B. fragilis group.</title>
        <authorList>
            <person name="Sydenham T.V."/>
            <person name="Hasman H."/>
            <person name="Kemp M."/>
            <person name="Justesen U.S."/>
        </authorList>
    </citation>
    <scope>NUCLEOTIDE SEQUENCE [LARGE SCALE GENOMIC DNA]</scope>
    <source>
        <strain evidence="2">DCMOUH0018B</strain>
    </source>
</reference>
<protein>
    <submittedName>
        <fullName evidence="2">Uncharacterized protein</fullName>
    </submittedName>
</protein>
<sequence>MKKTFFMLLTVVLSLLICVSCSEETLDYNNPDVDLFVRQLKAGNYNTKSPKGFVEVPKFTEKDIPALLNYAEDLTQVASFPLPPVSAYYSGKVRLGECMLWIVETIRLGHYASFGCKMVRANAENYEGIYFLTDEELLDAAARYRRWWENRQYPRTAWTIDACFDEPLCGSGYRWW</sequence>
<evidence type="ECO:0000256" key="1">
    <source>
        <dbReference type="SAM" id="SignalP"/>
    </source>
</evidence>
<dbReference type="EMBL" id="JMZZ02000041">
    <property type="protein sequence ID" value="KFX75924.1"/>
    <property type="molecule type" value="Genomic_DNA"/>
</dbReference>
<keyword evidence="1" id="KW-0732">Signal</keyword>